<dbReference type="EMBL" id="JX233784">
    <property type="protein sequence ID" value="AFO70894.1"/>
    <property type="molecule type" value="Genomic_DNA"/>
</dbReference>
<protein>
    <submittedName>
        <fullName evidence="1">Uncharacterized protein</fullName>
    </submittedName>
</protein>
<dbReference type="KEGG" id="vg:40093914"/>
<accession>I7CD60</accession>
<name>I7CD60_9CAUD</name>
<sequence length="144" mass="16260">MMSILQPLGSFPVYKKTNGETRFLLDHDVAISMVTTEQGSFMTAPLKADGVTFNLSEVFGDYKKFDNVIVDKLYYRDLSGKMQSKKVPTIPQLYKDMTVFKSGYTTKINNLRWGYCVTIKNDGTAKIWTDSNSPICGVSIRFTV</sequence>
<organism evidence="1 2">
    <name type="scientific">Pseudomonas phage PA7</name>
    <dbReference type="NCBI Taxonomy" id="347330"/>
    <lineage>
        <taxon>Viruses</taxon>
        <taxon>Duplodnaviria</taxon>
        <taxon>Heunggongvirae</taxon>
        <taxon>Uroviricota</taxon>
        <taxon>Caudoviricetes</taxon>
        <taxon>Chimalliviridae</taxon>
        <taxon>Phikzvirus</taxon>
        <taxon>Phikzvirus PA7</taxon>
    </lineage>
</organism>
<dbReference type="GeneID" id="40093914"/>
<dbReference type="RefSeq" id="YP_009617375.1">
    <property type="nucleotide sequence ID" value="NC_042060.1"/>
</dbReference>
<keyword evidence="2" id="KW-1185">Reference proteome</keyword>
<evidence type="ECO:0000313" key="1">
    <source>
        <dbReference type="EMBL" id="AFO70894.1"/>
    </source>
</evidence>
<evidence type="ECO:0000313" key="2">
    <source>
        <dbReference type="Proteomes" id="UP000232534"/>
    </source>
</evidence>
<proteinExistence type="predicted"/>
<reference evidence="1 2" key="1">
    <citation type="submission" date="2012-06" db="EMBL/GenBank/DDBJ databases">
        <authorList>
            <person name="Kim M.S."/>
            <person name="Cha K.E."/>
            <person name="Kim Y.D."/>
            <person name="Myung H."/>
        </authorList>
    </citation>
    <scope>NUCLEOTIDE SEQUENCE [LARGE SCALE GENOMIC DNA]</scope>
</reference>
<dbReference type="Proteomes" id="UP000232534">
    <property type="component" value="Segment"/>
</dbReference>